<evidence type="ECO:0000313" key="1">
    <source>
        <dbReference type="EMBL" id="KAI9275769.1"/>
    </source>
</evidence>
<dbReference type="Proteomes" id="UP001209540">
    <property type="component" value="Unassembled WGS sequence"/>
</dbReference>
<organism evidence="1 2">
    <name type="scientific">Phascolomyces articulosus</name>
    <dbReference type="NCBI Taxonomy" id="60185"/>
    <lineage>
        <taxon>Eukaryota</taxon>
        <taxon>Fungi</taxon>
        <taxon>Fungi incertae sedis</taxon>
        <taxon>Mucoromycota</taxon>
        <taxon>Mucoromycotina</taxon>
        <taxon>Mucoromycetes</taxon>
        <taxon>Mucorales</taxon>
        <taxon>Lichtheimiaceae</taxon>
        <taxon>Phascolomyces</taxon>
    </lineage>
</organism>
<accession>A0AAD5PI99</accession>
<name>A0AAD5PI99_9FUNG</name>
<proteinExistence type="predicted"/>
<sequence length="343" mass="38016">MFHHFEFFLKYTDPSTFGPILLKLLKNKDSTNRYFWILIITLEQLLLTHAFLGPIRAGNYPCGGFAAAFHASRFLGGGDHKTVGYTALRQGGPLLSAWSRFVYPLGKLAADSGYAPSTVVLFRWAVLVFHVDPDSITHSRELLSCLTRIKRAAPPISLSRPTVDLTESFNYLHSIPSQSSTTLHLLSQKCAFLLAASAFLRPPDLYRISLVDSRVEQNCLALKIIAPKETRNNRRIVKEIKINALPEDTPLCPVVAFQALVDHPGRESTAFLFVNSRVPSNPLTVTTLSTCVWFMRPILWGHKSVFLSLGLAQAVPLKSALVSSGSGSPLDSHNCLEDWTNLN</sequence>
<comment type="caution">
    <text evidence="1">The sequence shown here is derived from an EMBL/GenBank/DDBJ whole genome shotgun (WGS) entry which is preliminary data.</text>
</comment>
<dbReference type="EMBL" id="JAIXMP010000003">
    <property type="protein sequence ID" value="KAI9275769.1"/>
    <property type="molecule type" value="Genomic_DNA"/>
</dbReference>
<dbReference type="AlphaFoldDB" id="A0AAD5PI99"/>
<evidence type="ECO:0000313" key="2">
    <source>
        <dbReference type="Proteomes" id="UP001209540"/>
    </source>
</evidence>
<protein>
    <submittedName>
        <fullName evidence="1">Uncharacterized protein</fullName>
    </submittedName>
</protein>
<reference evidence="1" key="1">
    <citation type="journal article" date="2022" name="IScience">
        <title>Evolution of zygomycete secretomes and the origins of terrestrial fungal ecologies.</title>
        <authorList>
            <person name="Chang Y."/>
            <person name="Wang Y."/>
            <person name="Mondo S."/>
            <person name="Ahrendt S."/>
            <person name="Andreopoulos W."/>
            <person name="Barry K."/>
            <person name="Beard J."/>
            <person name="Benny G.L."/>
            <person name="Blankenship S."/>
            <person name="Bonito G."/>
            <person name="Cuomo C."/>
            <person name="Desiro A."/>
            <person name="Gervers K.A."/>
            <person name="Hundley H."/>
            <person name="Kuo A."/>
            <person name="LaButti K."/>
            <person name="Lang B.F."/>
            <person name="Lipzen A."/>
            <person name="O'Donnell K."/>
            <person name="Pangilinan J."/>
            <person name="Reynolds N."/>
            <person name="Sandor L."/>
            <person name="Smith M.E."/>
            <person name="Tsang A."/>
            <person name="Grigoriev I.V."/>
            <person name="Stajich J.E."/>
            <person name="Spatafora J.W."/>
        </authorList>
    </citation>
    <scope>NUCLEOTIDE SEQUENCE</scope>
    <source>
        <strain evidence="1">RSA 2281</strain>
    </source>
</reference>
<reference evidence="1" key="2">
    <citation type="submission" date="2023-02" db="EMBL/GenBank/DDBJ databases">
        <authorList>
            <consortium name="DOE Joint Genome Institute"/>
            <person name="Mondo S.J."/>
            <person name="Chang Y."/>
            <person name="Wang Y."/>
            <person name="Ahrendt S."/>
            <person name="Andreopoulos W."/>
            <person name="Barry K."/>
            <person name="Beard J."/>
            <person name="Benny G.L."/>
            <person name="Blankenship S."/>
            <person name="Bonito G."/>
            <person name="Cuomo C."/>
            <person name="Desiro A."/>
            <person name="Gervers K.A."/>
            <person name="Hundley H."/>
            <person name="Kuo A."/>
            <person name="LaButti K."/>
            <person name="Lang B.F."/>
            <person name="Lipzen A."/>
            <person name="O'Donnell K."/>
            <person name="Pangilinan J."/>
            <person name="Reynolds N."/>
            <person name="Sandor L."/>
            <person name="Smith M.W."/>
            <person name="Tsang A."/>
            <person name="Grigoriev I.V."/>
            <person name="Stajich J.E."/>
            <person name="Spatafora J.W."/>
        </authorList>
    </citation>
    <scope>NUCLEOTIDE SEQUENCE</scope>
    <source>
        <strain evidence="1">RSA 2281</strain>
    </source>
</reference>
<gene>
    <name evidence="1" type="ORF">BDA99DRAFT_532721</name>
</gene>
<keyword evidence="2" id="KW-1185">Reference proteome</keyword>